<reference evidence="2" key="1">
    <citation type="submission" date="2021-04" db="EMBL/GenBank/DDBJ databases">
        <title>Genome based classification of Actinospica acidithermotolerans sp. nov., an actinobacterium isolated from an Indonesian hot spring.</title>
        <authorList>
            <person name="Kusuma A.B."/>
            <person name="Putra K.E."/>
            <person name="Nafisah S."/>
            <person name="Loh J."/>
            <person name="Nouioui I."/>
            <person name="Goodfellow M."/>
        </authorList>
    </citation>
    <scope>NUCLEOTIDE SEQUENCE</scope>
    <source>
        <strain evidence="2">CSCA 57</strain>
    </source>
</reference>
<dbReference type="AlphaFoldDB" id="A0A941ESX3"/>
<comment type="caution">
    <text evidence="2">The sequence shown here is derived from an EMBL/GenBank/DDBJ whole genome shotgun (WGS) entry which is preliminary data.</text>
</comment>
<dbReference type="RefSeq" id="WP_212531947.1">
    <property type="nucleotide sequence ID" value="NZ_JAGSOG010000207.1"/>
</dbReference>
<dbReference type="SUPFAM" id="SSF160904">
    <property type="entry name" value="Jann2411-like"/>
    <property type="match status" value="1"/>
</dbReference>
<dbReference type="Pfam" id="PF11706">
    <property type="entry name" value="zf-CGNR"/>
    <property type="match status" value="1"/>
</dbReference>
<accession>A0A941ESX3</accession>
<dbReference type="InterPro" id="IPR010852">
    <property type="entry name" value="ABATE"/>
</dbReference>
<dbReference type="Proteomes" id="UP000675781">
    <property type="component" value="Unassembled WGS sequence"/>
</dbReference>
<dbReference type="PANTHER" id="PTHR35525:SF3">
    <property type="entry name" value="BLL6575 PROTEIN"/>
    <property type="match status" value="1"/>
</dbReference>
<gene>
    <name evidence="2" type="ORF">KDL01_29655</name>
</gene>
<keyword evidence="3" id="KW-1185">Reference proteome</keyword>
<name>A0A941ESX3_9ACTN</name>
<evidence type="ECO:0000313" key="2">
    <source>
        <dbReference type="EMBL" id="MBR7837482.1"/>
    </source>
</evidence>
<protein>
    <submittedName>
        <fullName evidence="2">CGNR zinc finger domain-containing protein</fullName>
    </submittedName>
</protein>
<sequence length="189" mass="20563">MELASYADRAVHLVNTADPYRRRDDLTTVEDARALLSKQGACGRLTNADVQELRTLRDRLREVFDAADAGSQQAAVDVLNELLELYPIRPAISNHDDCDWHLHLVEGVPTTSAAYAAKACMGLAVQATELGLDRLGVCQAAPCRDVFIDTSTNRSRRYCSERCATRANVAAYRARRKEAALATAGAAAA</sequence>
<dbReference type="PANTHER" id="PTHR35525">
    <property type="entry name" value="BLL6575 PROTEIN"/>
    <property type="match status" value="1"/>
</dbReference>
<evidence type="ECO:0000259" key="1">
    <source>
        <dbReference type="Pfam" id="PF11706"/>
    </source>
</evidence>
<dbReference type="Gene3D" id="1.10.3300.10">
    <property type="entry name" value="Jann2411-like domain"/>
    <property type="match status" value="1"/>
</dbReference>
<proteinExistence type="predicted"/>
<dbReference type="EMBL" id="JAGSOG010000207">
    <property type="protein sequence ID" value="MBR7837482.1"/>
    <property type="molecule type" value="Genomic_DNA"/>
</dbReference>
<dbReference type="InterPro" id="IPR021005">
    <property type="entry name" value="Znf_CGNR"/>
</dbReference>
<organism evidence="2 3">
    <name type="scientific">Actinospica durhamensis</name>
    <dbReference type="NCBI Taxonomy" id="1508375"/>
    <lineage>
        <taxon>Bacteria</taxon>
        <taxon>Bacillati</taxon>
        <taxon>Actinomycetota</taxon>
        <taxon>Actinomycetes</taxon>
        <taxon>Catenulisporales</taxon>
        <taxon>Actinospicaceae</taxon>
        <taxon>Actinospica</taxon>
    </lineage>
</organism>
<evidence type="ECO:0000313" key="3">
    <source>
        <dbReference type="Proteomes" id="UP000675781"/>
    </source>
</evidence>
<feature type="domain" description="Zinc finger CGNR" evidence="1">
    <location>
        <begin position="134"/>
        <end position="176"/>
    </location>
</feature>
<dbReference type="InterPro" id="IPR023286">
    <property type="entry name" value="ABATE_dom_sf"/>
</dbReference>
<dbReference type="Pfam" id="PF07336">
    <property type="entry name" value="ABATE"/>
    <property type="match status" value="1"/>
</dbReference>